<sequence length="186" mass="20721">MASAFSIRGLFARRPTLTTLGLGPLSSRLFSTTEAMSARAGGGSSGGGSSSSAAAAKRRKHQPIRSENHGRIKILKQNMFTRAPPPLRMARLRHLRHWTIHRAWQLFRRQQHAATDAERQRMHAGMFNACEELRATVGPAARGEGYLYRVAMEKKGVHGLAAIPIEYARLQTDSPATQAWNHDWKR</sequence>
<dbReference type="GO" id="GO:0003735">
    <property type="term" value="F:structural constituent of ribosome"/>
    <property type="evidence" value="ECO:0007669"/>
    <property type="project" value="InterPro"/>
</dbReference>
<dbReference type="AlphaFoldDB" id="A0A0F7ZTL4"/>
<dbReference type="OrthoDB" id="2098203at2759"/>
<dbReference type="InterPro" id="IPR042831">
    <property type="entry name" value="Ribosomal_mL40_fung"/>
</dbReference>
<feature type="compositionally biased region" description="Gly residues" evidence="1">
    <location>
        <begin position="40"/>
        <end position="49"/>
    </location>
</feature>
<evidence type="ECO:0000313" key="3">
    <source>
        <dbReference type="Proteomes" id="UP000054481"/>
    </source>
</evidence>
<dbReference type="Proteomes" id="UP000054481">
    <property type="component" value="Unassembled WGS sequence"/>
</dbReference>
<organism evidence="2 3">
    <name type="scientific">Hirsutella minnesotensis 3608</name>
    <dbReference type="NCBI Taxonomy" id="1043627"/>
    <lineage>
        <taxon>Eukaryota</taxon>
        <taxon>Fungi</taxon>
        <taxon>Dikarya</taxon>
        <taxon>Ascomycota</taxon>
        <taxon>Pezizomycotina</taxon>
        <taxon>Sordariomycetes</taxon>
        <taxon>Hypocreomycetidae</taxon>
        <taxon>Hypocreales</taxon>
        <taxon>Ophiocordycipitaceae</taxon>
        <taxon>Hirsutella</taxon>
    </lineage>
</organism>
<feature type="region of interest" description="Disordered" evidence="1">
    <location>
        <begin position="36"/>
        <end position="68"/>
    </location>
</feature>
<evidence type="ECO:0000313" key="2">
    <source>
        <dbReference type="EMBL" id="KJZ73318.1"/>
    </source>
</evidence>
<name>A0A0F7ZTL4_9HYPO</name>
<dbReference type="GO" id="GO:0005739">
    <property type="term" value="C:mitochondrion"/>
    <property type="evidence" value="ECO:0007669"/>
    <property type="project" value="GOC"/>
</dbReference>
<proteinExistence type="predicted"/>
<reference evidence="2 3" key="1">
    <citation type="journal article" date="2014" name="Genome Biol. Evol.">
        <title>Comparative genomics and transcriptomics analyses reveal divergent lifestyle features of nematode endoparasitic fungus Hirsutella minnesotensis.</title>
        <authorList>
            <person name="Lai Y."/>
            <person name="Liu K."/>
            <person name="Zhang X."/>
            <person name="Zhang X."/>
            <person name="Li K."/>
            <person name="Wang N."/>
            <person name="Shu C."/>
            <person name="Wu Y."/>
            <person name="Wang C."/>
            <person name="Bushley K.E."/>
            <person name="Xiang M."/>
            <person name="Liu X."/>
        </authorList>
    </citation>
    <scope>NUCLEOTIDE SEQUENCE [LARGE SCALE GENOMIC DNA]</scope>
    <source>
        <strain evidence="2 3">3608</strain>
    </source>
</reference>
<dbReference type="GO" id="GO:0032543">
    <property type="term" value="P:mitochondrial translation"/>
    <property type="evidence" value="ECO:0007669"/>
    <property type="project" value="InterPro"/>
</dbReference>
<accession>A0A0F7ZTL4</accession>
<dbReference type="PANTHER" id="PTHR39150">
    <property type="entry name" value="54S RIBOSOMAL PROTEIN L28, MITOCHONDRIAL"/>
    <property type="match status" value="1"/>
</dbReference>
<evidence type="ECO:0000256" key="1">
    <source>
        <dbReference type="SAM" id="MobiDB-lite"/>
    </source>
</evidence>
<protein>
    <submittedName>
        <fullName evidence="2">Uncharacterized protein</fullName>
    </submittedName>
</protein>
<dbReference type="EMBL" id="KQ030536">
    <property type="protein sequence ID" value="KJZ73318.1"/>
    <property type="molecule type" value="Genomic_DNA"/>
</dbReference>
<gene>
    <name evidence="2" type="ORF">HIM_07322</name>
</gene>
<dbReference type="PANTHER" id="PTHR39150:SF1">
    <property type="entry name" value="LARGE RIBOSOMAL SUBUNIT PROTEIN ML40"/>
    <property type="match status" value="1"/>
</dbReference>
<keyword evidence="3" id="KW-1185">Reference proteome</keyword>
<dbReference type="Gene3D" id="6.10.250.3440">
    <property type="match status" value="1"/>
</dbReference>